<organism evidence="3 4">
    <name type="scientific">Cyclostephanos tholiformis</name>
    <dbReference type="NCBI Taxonomy" id="382380"/>
    <lineage>
        <taxon>Eukaryota</taxon>
        <taxon>Sar</taxon>
        <taxon>Stramenopiles</taxon>
        <taxon>Ochrophyta</taxon>
        <taxon>Bacillariophyta</taxon>
        <taxon>Coscinodiscophyceae</taxon>
        <taxon>Thalassiosirophycidae</taxon>
        <taxon>Stephanodiscales</taxon>
        <taxon>Stephanodiscaceae</taxon>
        <taxon>Cyclostephanos</taxon>
    </lineage>
</organism>
<evidence type="ECO:0000313" key="3">
    <source>
        <dbReference type="EMBL" id="KAL3811421.1"/>
    </source>
</evidence>
<comment type="caution">
    <text evidence="3">The sequence shown here is derived from an EMBL/GenBank/DDBJ whole genome shotgun (WGS) entry which is preliminary data.</text>
</comment>
<dbReference type="EMBL" id="JALLPB020000261">
    <property type="protein sequence ID" value="KAL3811421.1"/>
    <property type="molecule type" value="Genomic_DNA"/>
</dbReference>
<dbReference type="AlphaFoldDB" id="A0ABD3RLH6"/>
<evidence type="ECO:0000256" key="1">
    <source>
        <dbReference type="SAM" id="MobiDB-lite"/>
    </source>
</evidence>
<evidence type="ECO:0000256" key="2">
    <source>
        <dbReference type="SAM" id="Phobius"/>
    </source>
</evidence>
<dbReference type="Proteomes" id="UP001530377">
    <property type="component" value="Unassembled WGS sequence"/>
</dbReference>
<reference evidence="3 4" key="1">
    <citation type="submission" date="2024-10" db="EMBL/GenBank/DDBJ databases">
        <title>Updated reference genomes for cyclostephanoid diatoms.</title>
        <authorList>
            <person name="Roberts W.R."/>
            <person name="Alverson A.J."/>
        </authorList>
    </citation>
    <scope>NUCLEOTIDE SEQUENCE [LARGE SCALE GENOMIC DNA]</scope>
    <source>
        <strain evidence="3 4">AJA228-03</strain>
    </source>
</reference>
<feature type="transmembrane region" description="Helical" evidence="2">
    <location>
        <begin position="28"/>
        <end position="49"/>
    </location>
</feature>
<keyword evidence="2" id="KW-0812">Transmembrane</keyword>
<keyword evidence="4" id="KW-1185">Reference proteome</keyword>
<sequence length="518" mass="58295">MMDGTNARSGIGRRRGVAANSKSPSTSVIVLAVSFIITSCIILIWLMCFSMKSSATPKEFSHDGASSNFSVKMKKRSGGNRNNKKVTTNEGIIKITNWSAGDRNNKQVTTDEDFEEIGRVPRQKGGDNYKEKIAMIFNAELDLVAIDTDDIQSTHSDDGSKYSGVKAYFCKLHWDKYKRDPPSLPMFRMLVQESVCNKKENLFTMDMAEISRILVERESEEESMGIHVMPPAGFIFHESRVGSTLVANALTAMDPDGHRVYSESDPINRALAACDGFTKCDMETNVNLLRDVVFLMGRTSDSRETRMFFKVSSVGSKRIDVMVQAFEYVPWLFVFRDPVQTMMSHIDPAKVGKKAVRGGLSPAVCLRAKRHPPDDMRRLVLNYNPGKRVEELSDEEFCAAHLATLCESALEQMKSTRAVALQGAAVEYDGLVDKLIQEVFPKHFTMDIDEAARQRILDVSKIYSKSGGHDKDWEDDSKRKDTGSTPAIARASEQYLTKSYIELKKHCKYDRAWHYVYT</sequence>
<feature type="compositionally biased region" description="Basic residues" evidence="1">
    <location>
        <begin position="72"/>
        <end position="84"/>
    </location>
</feature>
<gene>
    <name evidence="3" type="ORF">ACHAXA_006645</name>
</gene>
<feature type="compositionally biased region" description="Basic and acidic residues" evidence="1">
    <location>
        <begin position="467"/>
        <end position="482"/>
    </location>
</feature>
<accession>A0ABD3RLH6</accession>
<evidence type="ECO:0008006" key="5">
    <source>
        <dbReference type="Google" id="ProtNLM"/>
    </source>
</evidence>
<feature type="region of interest" description="Disordered" evidence="1">
    <location>
        <begin position="466"/>
        <end position="485"/>
    </location>
</feature>
<keyword evidence="2" id="KW-1133">Transmembrane helix</keyword>
<feature type="region of interest" description="Disordered" evidence="1">
    <location>
        <begin position="60"/>
        <end position="86"/>
    </location>
</feature>
<protein>
    <recommendedName>
        <fullName evidence="5">Sulfotransferase</fullName>
    </recommendedName>
</protein>
<name>A0ABD3RLH6_9STRA</name>
<keyword evidence="2" id="KW-0472">Membrane</keyword>
<proteinExistence type="predicted"/>
<evidence type="ECO:0000313" key="4">
    <source>
        <dbReference type="Proteomes" id="UP001530377"/>
    </source>
</evidence>